<dbReference type="EMBL" id="JAHLQK010000003">
    <property type="protein sequence ID" value="MBU5676364.1"/>
    <property type="molecule type" value="Genomic_DNA"/>
</dbReference>
<gene>
    <name evidence="3" type="ORF">KQI88_08045</name>
</gene>
<organism evidence="3 4">
    <name type="scientific">Alkaliphilus flagellatus</name>
    <dbReference type="NCBI Taxonomy" id="2841507"/>
    <lineage>
        <taxon>Bacteria</taxon>
        <taxon>Bacillati</taxon>
        <taxon>Bacillota</taxon>
        <taxon>Clostridia</taxon>
        <taxon>Peptostreptococcales</taxon>
        <taxon>Natronincolaceae</taxon>
        <taxon>Alkaliphilus</taxon>
    </lineage>
</organism>
<dbReference type="InterPro" id="IPR018604">
    <property type="entry name" value="YycI-like"/>
</dbReference>
<sequence length="299" mass="35287">MDWSKAKNILIVAFIATNIFLIYNVQSRLFRQEEMQLINDKYISNVEQHLNDNNIELDAHIPREIISLPILVVRYKTFDSDNTAKSFLGKDYEKQIPTLEDKILKREIFKSADKELIVESSKRLTYKNMSPEKNNYSLNEKTVKKISNDFLKQYNLMGEDIELAQIYYGTEDEFEDEFVYKLVYNQTYKNKFLGESYIHVYVSNRGVIGFEAMLLEYEKTQQHKKQIIPATEALMRATSTILKENEEPIIVKDIEIGYYFSPTYYMESDWKEIESGTAFPSWKITIQNGKTYFIEAYKN</sequence>
<dbReference type="Proteomes" id="UP000779508">
    <property type="component" value="Unassembled WGS sequence"/>
</dbReference>
<keyword evidence="1" id="KW-0812">Transmembrane</keyword>
<dbReference type="RefSeq" id="WP_216416080.1">
    <property type="nucleotide sequence ID" value="NZ_JAHLQK010000003.1"/>
</dbReference>
<name>A0ABS6G1W5_9FIRM</name>
<evidence type="ECO:0000259" key="2">
    <source>
        <dbReference type="Pfam" id="PF09648"/>
    </source>
</evidence>
<protein>
    <submittedName>
        <fullName evidence="3">Two-component system regulatory protein YycI</fullName>
    </submittedName>
</protein>
<reference evidence="3 4" key="1">
    <citation type="submission" date="2021-06" db="EMBL/GenBank/DDBJ databases">
        <authorList>
            <person name="Sun Q."/>
            <person name="Li D."/>
        </authorList>
    </citation>
    <scope>NUCLEOTIDE SEQUENCE [LARGE SCALE GENOMIC DNA]</scope>
    <source>
        <strain evidence="3 4">MSJ-5</strain>
    </source>
</reference>
<feature type="transmembrane region" description="Helical" evidence="1">
    <location>
        <begin position="6"/>
        <end position="25"/>
    </location>
</feature>
<evidence type="ECO:0000256" key="1">
    <source>
        <dbReference type="SAM" id="Phobius"/>
    </source>
</evidence>
<proteinExistence type="predicted"/>
<evidence type="ECO:0000313" key="3">
    <source>
        <dbReference type="EMBL" id="MBU5676364.1"/>
    </source>
</evidence>
<evidence type="ECO:0000313" key="4">
    <source>
        <dbReference type="Proteomes" id="UP000779508"/>
    </source>
</evidence>
<comment type="caution">
    <text evidence="3">The sequence shown here is derived from an EMBL/GenBank/DDBJ whole genome shotgun (WGS) entry which is preliminary data.</text>
</comment>
<keyword evidence="1" id="KW-0472">Membrane</keyword>
<keyword evidence="1" id="KW-1133">Transmembrane helix</keyword>
<dbReference type="Pfam" id="PF09648">
    <property type="entry name" value="YycI"/>
    <property type="match status" value="1"/>
</dbReference>
<feature type="domain" description="Regulatory protein YycH-like" evidence="2">
    <location>
        <begin position="36"/>
        <end position="297"/>
    </location>
</feature>
<accession>A0ABS6G1W5</accession>
<keyword evidence="4" id="KW-1185">Reference proteome</keyword>